<name>L8H552_ACACF</name>
<dbReference type="InterPro" id="IPR004000">
    <property type="entry name" value="Actin"/>
</dbReference>
<dbReference type="Gene3D" id="3.30.420.40">
    <property type="match status" value="2"/>
</dbReference>
<evidence type="ECO:0000256" key="1">
    <source>
        <dbReference type="RuleBase" id="RU000487"/>
    </source>
</evidence>
<dbReference type="OrthoDB" id="5132116at2759"/>
<dbReference type="RefSeq" id="XP_004344012.1">
    <property type="nucleotide sequence ID" value="XM_004343962.1"/>
</dbReference>
<dbReference type="EMBL" id="KB007909">
    <property type="protein sequence ID" value="ELR20609.1"/>
    <property type="molecule type" value="Genomic_DNA"/>
</dbReference>
<dbReference type="STRING" id="1257118.L8H552"/>
<protein>
    <submittedName>
        <fullName evidence="2">Actin subfamily protein</fullName>
    </submittedName>
</protein>
<dbReference type="PRINTS" id="PR00190">
    <property type="entry name" value="ACTIN"/>
</dbReference>
<dbReference type="Gene3D" id="3.90.640.10">
    <property type="entry name" value="Actin, Chain A, domain 4"/>
    <property type="match status" value="1"/>
</dbReference>
<accession>L8H552</accession>
<dbReference type="GeneID" id="14921476"/>
<dbReference type="SUPFAM" id="SSF53067">
    <property type="entry name" value="Actin-like ATPase domain"/>
    <property type="match status" value="2"/>
</dbReference>
<proteinExistence type="inferred from homology"/>
<gene>
    <name evidence="2" type="ORF">ACA1_053320</name>
</gene>
<comment type="similarity">
    <text evidence="1">Belongs to the actin family.</text>
</comment>
<sequence>MLITAEAALAPKIHRERCCQLAFEEFGVAGYYVGTSAVLSLYAAGRTTGIVVDCGHHSTTLAPIYEGYALSHAIKKLPYGGIDTTKKFIDLLNDSPFRTWRRLSKTAGADLREVGKLKERVCRVALDVATERDAAHQLHARWDALHAATANEALYLSRLPKELSQIVLTNVLDGEPVGITRYALPDGTVLRVGEEVFGCVETYFDPTYCHTTSSARSSATEEGPPMGLAAFVSDAIQLIDDDLRKDLTSELSHMFLASTLFNQIHSLAAGLPAAMRMPEMRWWARPPPHRD</sequence>
<keyword evidence="3" id="KW-1185">Reference proteome</keyword>
<dbReference type="VEuPathDB" id="AmoebaDB:ACA1_053320"/>
<dbReference type="AlphaFoldDB" id="L8H552"/>
<dbReference type="KEGG" id="acan:ACA1_053320"/>
<dbReference type="Pfam" id="PF00022">
    <property type="entry name" value="Actin"/>
    <property type="match status" value="1"/>
</dbReference>
<reference evidence="2 3" key="1">
    <citation type="journal article" date="2013" name="Genome Biol.">
        <title>Genome of Acanthamoeba castellanii highlights extensive lateral gene transfer and early evolution of tyrosine kinase signaling.</title>
        <authorList>
            <person name="Clarke M."/>
            <person name="Lohan A.J."/>
            <person name="Liu B."/>
            <person name="Lagkouvardos I."/>
            <person name="Roy S."/>
            <person name="Zafar N."/>
            <person name="Bertelli C."/>
            <person name="Schilde C."/>
            <person name="Kianianmomeni A."/>
            <person name="Burglin T.R."/>
            <person name="Frech C."/>
            <person name="Turcotte B."/>
            <person name="Kopec K.O."/>
            <person name="Synnott J.M."/>
            <person name="Choo C."/>
            <person name="Paponov I."/>
            <person name="Finkler A."/>
            <person name="Soon Heng Tan C."/>
            <person name="Hutchins A.P."/>
            <person name="Weinmeier T."/>
            <person name="Rattei T."/>
            <person name="Chu J.S."/>
            <person name="Gimenez G."/>
            <person name="Irimia M."/>
            <person name="Rigden D.J."/>
            <person name="Fitzpatrick D.A."/>
            <person name="Lorenzo-Morales J."/>
            <person name="Bateman A."/>
            <person name="Chiu C.H."/>
            <person name="Tang P."/>
            <person name="Hegemann P."/>
            <person name="Fromm H."/>
            <person name="Raoult D."/>
            <person name="Greub G."/>
            <person name="Miranda-Saavedra D."/>
            <person name="Chen N."/>
            <person name="Nash P."/>
            <person name="Ginger M.L."/>
            <person name="Horn M."/>
            <person name="Schaap P."/>
            <person name="Caler L."/>
            <person name="Loftus B."/>
        </authorList>
    </citation>
    <scope>NUCLEOTIDE SEQUENCE [LARGE SCALE GENOMIC DNA]</scope>
    <source>
        <strain evidence="2 3">Neff</strain>
    </source>
</reference>
<evidence type="ECO:0000313" key="3">
    <source>
        <dbReference type="Proteomes" id="UP000011083"/>
    </source>
</evidence>
<organism evidence="2 3">
    <name type="scientific">Acanthamoeba castellanii (strain ATCC 30010 / Neff)</name>
    <dbReference type="NCBI Taxonomy" id="1257118"/>
    <lineage>
        <taxon>Eukaryota</taxon>
        <taxon>Amoebozoa</taxon>
        <taxon>Discosea</taxon>
        <taxon>Longamoebia</taxon>
        <taxon>Centramoebida</taxon>
        <taxon>Acanthamoebidae</taxon>
        <taxon>Acanthamoeba</taxon>
    </lineage>
</organism>
<dbReference type="Proteomes" id="UP000011083">
    <property type="component" value="Unassembled WGS sequence"/>
</dbReference>
<dbReference type="PANTHER" id="PTHR11937">
    <property type="entry name" value="ACTIN"/>
    <property type="match status" value="1"/>
</dbReference>
<dbReference type="InterPro" id="IPR043129">
    <property type="entry name" value="ATPase_NBD"/>
</dbReference>
<evidence type="ECO:0000313" key="2">
    <source>
        <dbReference type="EMBL" id="ELR20609.1"/>
    </source>
</evidence>
<dbReference type="SMART" id="SM00268">
    <property type="entry name" value="ACTIN"/>
    <property type="match status" value="1"/>
</dbReference>